<dbReference type="InterPro" id="IPR002893">
    <property type="entry name" value="Znf_MYND"/>
</dbReference>
<dbReference type="InterPro" id="IPR050869">
    <property type="entry name" value="H3K4_H4K5_MeTrfase"/>
</dbReference>
<evidence type="ECO:0000313" key="6">
    <source>
        <dbReference type="EnsemblMetazoa" id="XP_022670338"/>
    </source>
</evidence>
<dbReference type="SUPFAM" id="SSF82199">
    <property type="entry name" value="SET domain"/>
    <property type="match status" value="1"/>
</dbReference>
<evidence type="ECO:0000259" key="5">
    <source>
        <dbReference type="PROSITE" id="PS50865"/>
    </source>
</evidence>
<name>A0A7M7KQ96_VARDE</name>
<keyword evidence="1" id="KW-0479">Metal-binding</keyword>
<evidence type="ECO:0000256" key="3">
    <source>
        <dbReference type="ARBA" id="ARBA00022833"/>
    </source>
</evidence>
<evidence type="ECO:0000313" key="7">
    <source>
        <dbReference type="Proteomes" id="UP000594260"/>
    </source>
</evidence>
<evidence type="ECO:0000256" key="1">
    <source>
        <dbReference type="ARBA" id="ARBA00022723"/>
    </source>
</evidence>
<dbReference type="AlphaFoldDB" id="A0A7M7KQ96"/>
<protein>
    <recommendedName>
        <fullName evidence="5">MYND-type domain-containing protein</fullName>
    </recommendedName>
</protein>
<dbReference type="PROSITE" id="PS50865">
    <property type="entry name" value="ZF_MYND_2"/>
    <property type="match status" value="1"/>
</dbReference>
<proteinExistence type="predicted"/>
<keyword evidence="7" id="KW-1185">Reference proteome</keyword>
<keyword evidence="2 4" id="KW-0863">Zinc-finger</keyword>
<evidence type="ECO:0000256" key="2">
    <source>
        <dbReference type="ARBA" id="ARBA00022771"/>
    </source>
</evidence>
<accession>A0A7M7KQ96</accession>
<reference evidence="6" key="1">
    <citation type="submission" date="2021-01" db="UniProtKB">
        <authorList>
            <consortium name="EnsemblMetazoa"/>
        </authorList>
    </citation>
    <scope>IDENTIFICATION</scope>
</reference>
<dbReference type="RefSeq" id="XP_022670338.1">
    <property type="nucleotide sequence ID" value="XM_022814603.1"/>
</dbReference>
<organism evidence="6 7">
    <name type="scientific">Varroa destructor</name>
    <name type="common">Honeybee mite</name>
    <dbReference type="NCBI Taxonomy" id="109461"/>
    <lineage>
        <taxon>Eukaryota</taxon>
        <taxon>Metazoa</taxon>
        <taxon>Ecdysozoa</taxon>
        <taxon>Arthropoda</taxon>
        <taxon>Chelicerata</taxon>
        <taxon>Arachnida</taxon>
        <taxon>Acari</taxon>
        <taxon>Parasitiformes</taxon>
        <taxon>Mesostigmata</taxon>
        <taxon>Gamasina</taxon>
        <taxon>Dermanyssoidea</taxon>
        <taxon>Varroidae</taxon>
        <taxon>Varroa</taxon>
    </lineage>
</organism>
<dbReference type="KEGG" id="vde:111254099"/>
<dbReference type="GO" id="GO:0005634">
    <property type="term" value="C:nucleus"/>
    <property type="evidence" value="ECO:0007669"/>
    <property type="project" value="TreeGrafter"/>
</dbReference>
<evidence type="ECO:0000256" key="4">
    <source>
        <dbReference type="PROSITE-ProRule" id="PRU00134"/>
    </source>
</evidence>
<dbReference type="SUPFAM" id="SSF144232">
    <property type="entry name" value="HIT/MYND zinc finger-like"/>
    <property type="match status" value="1"/>
</dbReference>
<dbReference type="GeneID" id="111254099"/>
<feature type="domain" description="MYND-type" evidence="5">
    <location>
        <begin position="46"/>
        <end position="83"/>
    </location>
</feature>
<keyword evidence="3" id="KW-0862">Zinc</keyword>
<dbReference type="InParanoid" id="A0A7M7KQ96"/>
<dbReference type="Gene3D" id="1.10.220.160">
    <property type="match status" value="1"/>
</dbReference>
<dbReference type="GO" id="GO:0008270">
    <property type="term" value="F:zinc ion binding"/>
    <property type="evidence" value="ECO:0007669"/>
    <property type="project" value="UniProtKB-KW"/>
</dbReference>
<dbReference type="Proteomes" id="UP000594260">
    <property type="component" value="Unplaced"/>
</dbReference>
<dbReference type="EnsemblMetazoa" id="XM_022814603">
    <property type="protein sequence ID" value="XP_022670338"/>
    <property type="gene ID" value="LOC111254099"/>
</dbReference>
<dbReference type="Gene3D" id="2.170.270.10">
    <property type="entry name" value="SET domain"/>
    <property type="match status" value="1"/>
</dbReference>
<dbReference type="PANTHER" id="PTHR12197">
    <property type="entry name" value="HISTONE-LYSINE N-METHYLTRANSFERASE SMYD"/>
    <property type="match status" value="1"/>
</dbReference>
<dbReference type="PROSITE" id="PS01360">
    <property type="entry name" value="ZF_MYND_1"/>
    <property type="match status" value="1"/>
</dbReference>
<dbReference type="OrthoDB" id="6490747at2759"/>
<sequence>MLSKWNGSKTSNGGPSLPLRYTAGEIMIEDDPYAYVIDSELFGLVCSYCIKKSFGLRCSWCNWITYCNKDCKRKDKVYHDLECKVLQSCGKDDDLPDQETRLVIRVIDRCLRERRTGCESVGDYFGCRRTIKDLIGHIDHLTAEERKYAESRAQMIFDLIKSHIVTTVEETLDLLQRCRINCHSLVDHNSPQYFSRGRAVYLGVSKMNHSCGPTDYVQIFDGRKYTLRALRDIQVHDPLTLTVHYIPPTLPLATRQNRLLNNYYFICNCTKCVWQSRHPETSAVDEELVAKIEHTFEVSHGYEDWLTIGKEFLNELANQPDSNFYVYWLLIQMQWTCAELGRYNESVEYGTRALEGAESILSLEPILFSICESMVKLGWNKRHNENYPRFASTIKMAKDLYLVTHGSDHKIVRSLDVMKKGGSWWRKIFKNKDTSKLLSESVVKDDTGKTTVASA</sequence>
<dbReference type="Gene3D" id="6.10.140.2220">
    <property type="match status" value="1"/>
</dbReference>
<dbReference type="PANTHER" id="PTHR12197:SF251">
    <property type="entry name" value="EG:BACR7C10.4 PROTEIN"/>
    <property type="match status" value="1"/>
</dbReference>
<dbReference type="CDD" id="cd20071">
    <property type="entry name" value="SET_SMYD"/>
    <property type="match status" value="1"/>
</dbReference>
<dbReference type="InterPro" id="IPR046341">
    <property type="entry name" value="SET_dom_sf"/>
</dbReference>